<dbReference type="Proteomes" id="UP000502179">
    <property type="component" value="Chromosome"/>
</dbReference>
<dbReference type="Gene3D" id="3.40.50.1240">
    <property type="entry name" value="Phosphoglycerate mutase-like"/>
    <property type="match status" value="1"/>
</dbReference>
<name>A0A6G7PUY4_9BACT</name>
<protein>
    <submittedName>
        <fullName evidence="1">Histidine phosphatase family protein</fullName>
    </submittedName>
</protein>
<dbReference type="CDD" id="cd07067">
    <property type="entry name" value="HP_PGM_like"/>
    <property type="match status" value="1"/>
</dbReference>
<dbReference type="SMART" id="SM00855">
    <property type="entry name" value="PGAM"/>
    <property type="match status" value="1"/>
</dbReference>
<dbReference type="InterPro" id="IPR050275">
    <property type="entry name" value="PGM_Phosphatase"/>
</dbReference>
<dbReference type="PIRSF" id="PIRSF000709">
    <property type="entry name" value="6PFK_2-Ptase"/>
    <property type="match status" value="1"/>
</dbReference>
<dbReference type="GO" id="GO:0005737">
    <property type="term" value="C:cytoplasm"/>
    <property type="evidence" value="ECO:0007669"/>
    <property type="project" value="TreeGrafter"/>
</dbReference>
<keyword evidence="2" id="KW-1185">Reference proteome</keyword>
<evidence type="ECO:0000313" key="1">
    <source>
        <dbReference type="EMBL" id="QIJ71430.1"/>
    </source>
</evidence>
<dbReference type="PANTHER" id="PTHR48100:SF59">
    <property type="entry name" value="ADENOSYLCOBALAMIN_ALPHA-RIBAZOLE PHOSPHATASE"/>
    <property type="match status" value="1"/>
</dbReference>
<dbReference type="KEGG" id="tav:G4V39_03685"/>
<dbReference type="EMBL" id="CP048877">
    <property type="protein sequence ID" value="QIJ71430.1"/>
    <property type="molecule type" value="Genomic_DNA"/>
</dbReference>
<dbReference type="GO" id="GO:0016791">
    <property type="term" value="F:phosphatase activity"/>
    <property type="evidence" value="ECO:0007669"/>
    <property type="project" value="TreeGrafter"/>
</dbReference>
<accession>A0A6G7PUY4</accession>
<dbReference type="AlphaFoldDB" id="A0A6G7PUY4"/>
<dbReference type="InterPro" id="IPR029033">
    <property type="entry name" value="His_PPase_superfam"/>
</dbReference>
<sequence>MNQPTKLWLVRHGLTRANQEGIFAGWTDEPLTPEGRLQAQEAGRSLAGEDIVAIYTSPVARTMETARIIGTFFPKASIVPEEGLGEIRIPQWEGKAKKDLLQHPELGYPLWKESPHLFRLPGAETLEALQQRAVSAVEKIACAHPGQAVALVSHLAVIRCLVLHYQGRPLSEYRKVKIANASPVLLYGRPGEILIDLHPFERP</sequence>
<proteinExistence type="predicted"/>
<evidence type="ECO:0000313" key="2">
    <source>
        <dbReference type="Proteomes" id="UP000502179"/>
    </source>
</evidence>
<reference evidence="1 2" key="1">
    <citation type="submission" date="2020-02" db="EMBL/GenBank/DDBJ databases">
        <title>Genome analysis of Thermosulfuriphilus ammonigenes ST65T, an anaerobic thermophilic chemolithoautotrophic bacterium isolated from a deep-sea hydrothermal vent.</title>
        <authorList>
            <person name="Slobodkina G."/>
            <person name="Allioux M."/>
            <person name="Merkel A."/>
            <person name="Alain K."/>
            <person name="Jebbar M."/>
            <person name="Slobodkin A."/>
        </authorList>
    </citation>
    <scope>NUCLEOTIDE SEQUENCE [LARGE SCALE GENOMIC DNA]</scope>
    <source>
        <strain evidence="1 2">ST65</strain>
    </source>
</reference>
<dbReference type="Pfam" id="PF00300">
    <property type="entry name" value="His_Phos_1"/>
    <property type="match status" value="1"/>
</dbReference>
<dbReference type="SUPFAM" id="SSF53254">
    <property type="entry name" value="Phosphoglycerate mutase-like"/>
    <property type="match status" value="1"/>
</dbReference>
<dbReference type="PANTHER" id="PTHR48100">
    <property type="entry name" value="BROAD-SPECIFICITY PHOSPHATASE YOR283W-RELATED"/>
    <property type="match status" value="1"/>
</dbReference>
<organism evidence="1 2">
    <name type="scientific">Thermosulfuriphilus ammonigenes</name>
    <dbReference type="NCBI Taxonomy" id="1936021"/>
    <lineage>
        <taxon>Bacteria</taxon>
        <taxon>Pseudomonadati</taxon>
        <taxon>Thermodesulfobacteriota</taxon>
        <taxon>Thermodesulfobacteria</taxon>
        <taxon>Thermodesulfobacteriales</taxon>
        <taxon>Thermodesulfobacteriaceae</taxon>
        <taxon>Thermosulfuriphilus</taxon>
    </lineage>
</organism>
<dbReference type="InterPro" id="IPR013078">
    <property type="entry name" value="His_Pase_superF_clade-1"/>
</dbReference>
<gene>
    <name evidence="1" type="ORF">G4V39_03685</name>
</gene>
<dbReference type="RefSeq" id="WP_166031650.1">
    <property type="nucleotide sequence ID" value="NZ_CP048877.1"/>
</dbReference>